<keyword evidence="8" id="KW-0393">Immunoglobulin domain</keyword>
<evidence type="ECO:0000259" key="9">
    <source>
        <dbReference type="PROSITE" id="PS50835"/>
    </source>
</evidence>
<dbReference type="SUPFAM" id="SSF48726">
    <property type="entry name" value="Immunoglobulin"/>
    <property type="match status" value="3"/>
</dbReference>
<keyword evidence="7" id="KW-0325">Glycoprotein</keyword>
<reference evidence="10 11" key="1">
    <citation type="submission" date="2023-03" db="EMBL/GenBank/DDBJ databases">
        <title>High-quality genome of Scylla paramamosain provides insights in environmental adaptation.</title>
        <authorList>
            <person name="Zhang L."/>
        </authorList>
    </citation>
    <scope>NUCLEOTIDE SEQUENCE [LARGE SCALE GENOMIC DNA]</scope>
    <source>
        <strain evidence="10">LZ_2023a</strain>
        <tissue evidence="10">Muscle</tissue>
    </source>
</reference>
<feature type="domain" description="Ig-like" evidence="9">
    <location>
        <begin position="163"/>
        <end position="268"/>
    </location>
</feature>
<dbReference type="FunFam" id="2.60.40.10:FF:000328">
    <property type="entry name" value="CLUMA_CG000981, isoform A"/>
    <property type="match status" value="1"/>
</dbReference>
<dbReference type="InterPro" id="IPR003598">
    <property type="entry name" value="Ig_sub2"/>
</dbReference>
<dbReference type="InterPro" id="IPR051170">
    <property type="entry name" value="Neural/epithelial_adhesion"/>
</dbReference>
<dbReference type="InterPro" id="IPR036179">
    <property type="entry name" value="Ig-like_dom_sf"/>
</dbReference>
<dbReference type="GO" id="GO:0043005">
    <property type="term" value="C:neuron projection"/>
    <property type="evidence" value="ECO:0007669"/>
    <property type="project" value="TreeGrafter"/>
</dbReference>
<dbReference type="Proteomes" id="UP001487740">
    <property type="component" value="Unassembled WGS sequence"/>
</dbReference>
<comment type="caution">
    <text evidence="10">The sequence shown here is derived from an EMBL/GenBank/DDBJ whole genome shotgun (WGS) entry which is preliminary data.</text>
</comment>
<evidence type="ECO:0000256" key="4">
    <source>
        <dbReference type="ARBA" id="ARBA00022737"/>
    </source>
</evidence>
<evidence type="ECO:0000256" key="2">
    <source>
        <dbReference type="ARBA" id="ARBA00022475"/>
    </source>
</evidence>
<keyword evidence="2" id="KW-1003">Cell membrane</keyword>
<evidence type="ECO:0000256" key="7">
    <source>
        <dbReference type="ARBA" id="ARBA00023180"/>
    </source>
</evidence>
<feature type="domain" description="Ig-like" evidence="9">
    <location>
        <begin position="71"/>
        <end position="152"/>
    </location>
</feature>
<protein>
    <recommendedName>
        <fullName evidence="9">Ig-like domain-containing protein</fullName>
    </recommendedName>
</protein>
<evidence type="ECO:0000313" key="11">
    <source>
        <dbReference type="Proteomes" id="UP001487740"/>
    </source>
</evidence>
<dbReference type="PROSITE" id="PS50835">
    <property type="entry name" value="IG_LIKE"/>
    <property type="match status" value="2"/>
</dbReference>
<evidence type="ECO:0000256" key="3">
    <source>
        <dbReference type="ARBA" id="ARBA00022729"/>
    </source>
</evidence>
<dbReference type="GO" id="GO:0005886">
    <property type="term" value="C:plasma membrane"/>
    <property type="evidence" value="ECO:0007669"/>
    <property type="project" value="UniProtKB-SubCell"/>
</dbReference>
<gene>
    <name evidence="10" type="ORF">O3P69_019613</name>
</gene>
<dbReference type="InterPro" id="IPR013783">
    <property type="entry name" value="Ig-like_fold"/>
</dbReference>
<evidence type="ECO:0000256" key="1">
    <source>
        <dbReference type="ARBA" id="ARBA00004236"/>
    </source>
</evidence>
<accession>A0AAW0T0J1</accession>
<evidence type="ECO:0000313" key="10">
    <source>
        <dbReference type="EMBL" id="KAK8379732.1"/>
    </source>
</evidence>
<keyword evidence="5" id="KW-0472">Membrane</keyword>
<keyword evidence="11" id="KW-1185">Reference proteome</keyword>
<sequence>MKKGIVLSMGDDVFTENPRISVHHRLTLDGAQAWVLTIKRVNLNDTGSYMCSLNTPWKMRKFYYLAVVVPPSIQDSNTSSDTEVQEGLEVRLRCGASGNPQPVYRWQREDSRMIDSYGKAVSGSQLIIPHALRHHAGAYLCIASNGVPPSVSKRILLSVKFQPVTHTPTPRLWVHVGDTITLSCIVDAYPRPSFVWVREHAHTAHATPTQRFPYHLHHAHAKRGSTLGEVNATRWVVNTTLRQVRPQDFGRHLCIANNSEGVAQTTVSLYPNSSIVTQQESVCREPWRGEGVGRCLVEEKRDRTESSGSELRLCVLKPGECYVFVCLFIYFCLFVRDCSCLLTPE</sequence>
<proteinExistence type="predicted"/>
<organism evidence="10 11">
    <name type="scientific">Scylla paramamosain</name>
    <name type="common">Mud crab</name>
    <dbReference type="NCBI Taxonomy" id="85552"/>
    <lineage>
        <taxon>Eukaryota</taxon>
        <taxon>Metazoa</taxon>
        <taxon>Ecdysozoa</taxon>
        <taxon>Arthropoda</taxon>
        <taxon>Crustacea</taxon>
        <taxon>Multicrustacea</taxon>
        <taxon>Malacostraca</taxon>
        <taxon>Eumalacostraca</taxon>
        <taxon>Eucarida</taxon>
        <taxon>Decapoda</taxon>
        <taxon>Pleocyemata</taxon>
        <taxon>Brachyura</taxon>
        <taxon>Eubrachyura</taxon>
        <taxon>Portunoidea</taxon>
        <taxon>Portunidae</taxon>
        <taxon>Portuninae</taxon>
        <taxon>Scylla</taxon>
    </lineage>
</organism>
<dbReference type="Gene3D" id="2.60.40.10">
    <property type="entry name" value="Immunoglobulins"/>
    <property type="match status" value="3"/>
</dbReference>
<comment type="subcellular location">
    <subcellularLocation>
        <location evidence="1">Cell membrane</location>
    </subcellularLocation>
</comment>
<dbReference type="InterPro" id="IPR007110">
    <property type="entry name" value="Ig-like_dom"/>
</dbReference>
<dbReference type="AlphaFoldDB" id="A0AAW0T0J1"/>
<name>A0AAW0T0J1_SCYPA</name>
<dbReference type="SMART" id="SM00408">
    <property type="entry name" value="IGc2"/>
    <property type="match status" value="2"/>
</dbReference>
<dbReference type="PANTHER" id="PTHR12231:SF259">
    <property type="entry name" value="FACTOR OF INTERPULSE INTERVAL-RELATED"/>
    <property type="match status" value="1"/>
</dbReference>
<evidence type="ECO:0000256" key="8">
    <source>
        <dbReference type="ARBA" id="ARBA00023319"/>
    </source>
</evidence>
<dbReference type="SMART" id="SM00409">
    <property type="entry name" value="IG"/>
    <property type="match status" value="3"/>
</dbReference>
<keyword evidence="4" id="KW-0677">Repeat</keyword>
<evidence type="ECO:0000256" key="5">
    <source>
        <dbReference type="ARBA" id="ARBA00023136"/>
    </source>
</evidence>
<keyword evidence="6" id="KW-1015">Disulfide bond</keyword>
<evidence type="ECO:0000256" key="6">
    <source>
        <dbReference type="ARBA" id="ARBA00023157"/>
    </source>
</evidence>
<dbReference type="Pfam" id="PF13927">
    <property type="entry name" value="Ig_3"/>
    <property type="match status" value="2"/>
</dbReference>
<dbReference type="EMBL" id="JARAKH010000043">
    <property type="protein sequence ID" value="KAK8379732.1"/>
    <property type="molecule type" value="Genomic_DNA"/>
</dbReference>
<keyword evidence="3" id="KW-0732">Signal</keyword>
<dbReference type="PANTHER" id="PTHR12231">
    <property type="entry name" value="CTX-RELATED TYPE I TRANSMEMBRANE PROTEIN"/>
    <property type="match status" value="1"/>
</dbReference>
<dbReference type="InterPro" id="IPR003599">
    <property type="entry name" value="Ig_sub"/>
</dbReference>